<sequence length="101" mass="11449">MHSLFVYGWASTMFVIHLTMFQMILARPLVSDHKCGNKCYLSFSSIGALGCCPVLAMNLPSFTNITLPGYYYLILNARPRPILSLVHQNKLTLKITKKKKK</sequence>
<feature type="non-terminal residue" evidence="3">
    <location>
        <position position="101"/>
    </location>
</feature>
<evidence type="ECO:0000313" key="3">
    <source>
        <dbReference type="EMBL" id="AAR99094.1"/>
    </source>
</evidence>
<evidence type="ECO:0000256" key="1">
    <source>
        <dbReference type="SAM" id="Phobius"/>
    </source>
</evidence>
<dbReference type="EMBL" id="BT011436">
    <property type="protein sequence ID" value="AAR99094.1"/>
    <property type="molecule type" value="mRNA"/>
</dbReference>
<proteinExistence type="evidence at transcript level"/>
<protein>
    <submittedName>
        <fullName evidence="3">RH55725p</fullName>
    </submittedName>
    <submittedName>
        <fullName evidence="2">RH57784p</fullName>
    </submittedName>
</protein>
<dbReference type="AlphaFoldDB" id="Q6NN58"/>
<keyword evidence="1" id="KW-0472">Membrane</keyword>
<evidence type="ECO:0000313" key="2">
    <source>
        <dbReference type="EMBL" id="AAR99091.1"/>
    </source>
</evidence>
<keyword evidence="1" id="KW-0812">Transmembrane</keyword>
<accession>Q6NN58</accession>
<feature type="transmembrane region" description="Helical" evidence="1">
    <location>
        <begin position="39"/>
        <end position="59"/>
    </location>
</feature>
<name>Q6NN58_DROME</name>
<feature type="transmembrane region" description="Helical" evidence="1">
    <location>
        <begin position="6"/>
        <end position="27"/>
    </location>
</feature>
<reference evidence="3" key="1">
    <citation type="submission" date="2004-01" db="EMBL/GenBank/DDBJ databases">
        <authorList>
            <person name="Stapleton M."/>
            <person name="Carlson J."/>
            <person name="Chavez C."/>
            <person name="Frise E."/>
            <person name="George R."/>
            <person name="Pacleb J."/>
            <person name="Park S."/>
            <person name="Wan K."/>
            <person name="Yu C."/>
            <person name="Rubin G.M."/>
            <person name="Celniker S."/>
        </authorList>
    </citation>
    <scope>NUCLEOTIDE SEQUENCE</scope>
    <source>
        <strain evidence="3">Berkeley</strain>
    </source>
</reference>
<dbReference type="EMBL" id="BT011433">
    <property type="protein sequence ID" value="AAR99091.1"/>
    <property type="molecule type" value="mRNA"/>
</dbReference>
<organism evidence="3">
    <name type="scientific">Drosophila melanogaster</name>
    <name type="common">Fruit fly</name>
    <dbReference type="NCBI Taxonomy" id="7227"/>
    <lineage>
        <taxon>Eukaryota</taxon>
        <taxon>Metazoa</taxon>
        <taxon>Ecdysozoa</taxon>
        <taxon>Arthropoda</taxon>
        <taxon>Hexapoda</taxon>
        <taxon>Insecta</taxon>
        <taxon>Pterygota</taxon>
        <taxon>Neoptera</taxon>
        <taxon>Endopterygota</taxon>
        <taxon>Diptera</taxon>
        <taxon>Brachycera</taxon>
        <taxon>Muscomorpha</taxon>
        <taxon>Ephydroidea</taxon>
        <taxon>Drosophilidae</taxon>
        <taxon>Drosophila</taxon>
        <taxon>Sophophora</taxon>
    </lineage>
</organism>
<keyword evidence="1" id="KW-1133">Transmembrane helix</keyword>